<feature type="transmembrane region" description="Helical" evidence="1">
    <location>
        <begin position="260"/>
        <end position="285"/>
    </location>
</feature>
<reference evidence="2" key="1">
    <citation type="submission" date="2019-03" db="EMBL/GenBank/DDBJ databases">
        <title>Lake Tanganyika Metagenome-Assembled Genomes (MAGs).</title>
        <authorList>
            <person name="Tran P."/>
        </authorList>
    </citation>
    <scope>NUCLEOTIDE SEQUENCE</scope>
    <source>
        <strain evidence="2">M_DeepCast_50m_m2_156</strain>
    </source>
</reference>
<feature type="transmembrane region" description="Helical" evidence="1">
    <location>
        <begin position="128"/>
        <end position="152"/>
    </location>
</feature>
<keyword evidence="1" id="KW-1133">Transmembrane helix</keyword>
<accession>A0A8T4CB83</accession>
<organism evidence="2 3">
    <name type="scientific">Candidatus Iainarchaeum sp</name>
    <dbReference type="NCBI Taxonomy" id="3101447"/>
    <lineage>
        <taxon>Archaea</taxon>
        <taxon>Candidatus Iainarchaeota</taxon>
        <taxon>Candidatus Iainarchaeia</taxon>
        <taxon>Candidatus Iainarchaeales</taxon>
        <taxon>Candidatus Iainarchaeaceae</taxon>
        <taxon>Candidatus Iainarchaeum</taxon>
    </lineage>
</organism>
<dbReference type="Proteomes" id="UP000774699">
    <property type="component" value="Unassembled WGS sequence"/>
</dbReference>
<proteinExistence type="predicted"/>
<feature type="transmembrane region" description="Helical" evidence="1">
    <location>
        <begin position="219"/>
        <end position="240"/>
    </location>
</feature>
<protein>
    <submittedName>
        <fullName evidence="2">Uncharacterized protein</fullName>
    </submittedName>
</protein>
<keyword evidence="1" id="KW-0812">Transmembrane</keyword>
<gene>
    <name evidence="2" type="ORF">FJY86_02660</name>
</gene>
<comment type="caution">
    <text evidence="2">The sequence shown here is derived from an EMBL/GenBank/DDBJ whole genome shotgun (WGS) entry which is preliminary data.</text>
</comment>
<dbReference type="AlphaFoldDB" id="A0A8T4CB83"/>
<sequence length="340" mass="37568">MKQKNPASETTFSYSKLFSKAIANALNTHLLLWQGMLLALSLVAFVGFSSFMFLMAFLTTLLSVASGFAPFALFVIIFGFAVWVLGMLAINAFVNGVQFHLSMQTVTRRPLDINLAWKLASARWRDSYMVQGSLLGFLVIIFVASLALTTIVSGNADVVRVLMTPSSWFTSGWATILSMGLLFVALEPFLLMMLPIVYFENVKAMQITQKLRSYVLPHYFQLLGTLVLLLILNVVISSIADYVTTLPLTQLGLGRTVLTFVIFSGFGLVVQAIALLFTFTINLNVQTLLYLHIGKPQPNTQFVTTGTLSTALSKLAHSHPSHSGMLPVKWKKLGAKRKMR</sequence>
<dbReference type="EMBL" id="VGJJ01000016">
    <property type="protein sequence ID" value="MBM3282218.1"/>
    <property type="molecule type" value="Genomic_DNA"/>
</dbReference>
<feature type="transmembrane region" description="Helical" evidence="1">
    <location>
        <begin position="172"/>
        <end position="198"/>
    </location>
</feature>
<feature type="transmembrane region" description="Helical" evidence="1">
    <location>
        <begin position="37"/>
        <end position="65"/>
    </location>
</feature>
<feature type="transmembrane region" description="Helical" evidence="1">
    <location>
        <begin position="71"/>
        <end position="94"/>
    </location>
</feature>
<evidence type="ECO:0000313" key="3">
    <source>
        <dbReference type="Proteomes" id="UP000774699"/>
    </source>
</evidence>
<evidence type="ECO:0000313" key="2">
    <source>
        <dbReference type="EMBL" id="MBM3282218.1"/>
    </source>
</evidence>
<name>A0A8T4CB83_9ARCH</name>
<keyword evidence="1" id="KW-0472">Membrane</keyword>
<evidence type="ECO:0000256" key="1">
    <source>
        <dbReference type="SAM" id="Phobius"/>
    </source>
</evidence>